<protein>
    <submittedName>
        <fullName evidence="1">Uncharacterized protein</fullName>
    </submittedName>
</protein>
<proteinExistence type="predicted"/>
<accession>A0A939IXM9</accession>
<evidence type="ECO:0000313" key="1">
    <source>
        <dbReference type="EMBL" id="MBN9644228.1"/>
    </source>
</evidence>
<reference evidence="1" key="1">
    <citation type="submission" date="2021-03" db="EMBL/GenBank/DDBJ databases">
        <authorList>
            <person name="Sun Q."/>
        </authorList>
    </citation>
    <scope>NUCLEOTIDE SEQUENCE</scope>
    <source>
        <strain evidence="1">CCM 8862</strain>
    </source>
</reference>
<name>A0A939IXM9_9CORY</name>
<dbReference type="Proteomes" id="UP000664332">
    <property type="component" value="Unassembled WGS sequence"/>
</dbReference>
<dbReference type="EMBL" id="JAFLEQ010000008">
    <property type="protein sequence ID" value="MBN9644228.1"/>
    <property type="molecule type" value="Genomic_DNA"/>
</dbReference>
<gene>
    <name evidence="1" type="ORF">JZY06_06310</name>
</gene>
<sequence length="232" mass="24744">MQMLTATLRHRELTQEVCDIGDEVSEYIGNLAEAVADFDVELVEDCMAEFTAILAEARSDSRRVVSELTGLRRALVSGVRAGQLSAPVAAPGTGEVPAVDAVTEQELDDTFPLSSQPVSAGVFAANLDGRTETVVNRLEAIGDWVADRCVLASIDPEQASLPLVFSRTGQAVTTTVETWLSGVGYSNPVYCQTMRGSNPPEFLAERARIDAVVARVRARMNNRSAASGGLVS</sequence>
<comment type="caution">
    <text evidence="1">The sequence shown here is derived from an EMBL/GenBank/DDBJ whole genome shotgun (WGS) entry which is preliminary data.</text>
</comment>
<keyword evidence="2" id="KW-1185">Reference proteome</keyword>
<organism evidence="1 2">
    <name type="scientific">Corynebacterium mendelii</name>
    <dbReference type="NCBI Taxonomy" id="2765362"/>
    <lineage>
        <taxon>Bacteria</taxon>
        <taxon>Bacillati</taxon>
        <taxon>Actinomycetota</taxon>
        <taxon>Actinomycetes</taxon>
        <taxon>Mycobacteriales</taxon>
        <taxon>Corynebacteriaceae</taxon>
        <taxon>Corynebacterium</taxon>
    </lineage>
</organism>
<dbReference type="AlphaFoldDB" id="A0A939IXM9"/>
<evidence type="ECO:0000313" key="2">
    <source>
        <dbReference type="Proteomes" id="UP000664332"/>
    </source>
</evidence>